<comment type="caution">
    <text evidence="7">The sequence shown here is derived from an EMBL/GenBank/DDBJ whole genome shotgun (WGS) entry which is preliminary data.</text>
</comment>
<proteinExistence type="inferred from homology"/>
<dbReference type="SUPFAM" id="SSF51230">
    <property type="entry name" value="Single hybrid motif"/>
    <property type="match status" value="1"/>
</dbReference>
<evidence type="ECO:0008006" key="9">
    <source>
        <dbReference type="Google" id="ProtNLM"/>
    </source>
</evidence>
<dbReference type="PROSITE" id="PS51826">
    <property type="entry name" value="PSBD"/>
    <property type="match status" value="1"/>
</dbReference>
<dbReference type="OrthoDB" id="537444at2759"/>
<feature type="compositionally biased region" description="Low complexity" evidence="4">
    <location>
        <begin position="88"/>
        <end position="106"/>
    </location>
</feature>
<dbReference type="InterPro" id="IPR011053">
    <property type="entry name" value="Single_hybrid_motif"/>
</dbReference>
<dbReference type="InterPro" id="IPR036625">
    <property type="entry name" value="E3-bd_dom_sf"/>
</dbReference>
<dbReference type="SUPFAM" id="SSF47005">
    <property type="entry name" value="Peripheral subunit-binding domain of 2-oxo acid dehydrogenase complex"/>
    <property type="match status" value="1"/>
</dbReference>
<dbReference type="InterPro" id="IPR004167">
    <property type="entry name" value="PSBD"/>
</dbReference>
<evidence type="ECO:0000313" key="7">
    <source>
        <dbReference type="EMBL" id="KAG0656419.1"/>
    </source>
</evidence>
<dbReference type="InterPro" id="IPR045257">
    <property type="entry name" value="E2/Pdx1"/>
</dbReference>
<feature type="compositionally biased region" description="Low complexity" evidence="4">
    <location>
        <begin position="114"/>
        <end position="125"/>
    </location>
</feature>
<gene>
    <name evidence="7" type="ORF">C6P46_007139</name>
</gene>
<sequence length="284" mass="29015">MPAMSPTMTEGSISEWKVKEGEPFAAGDVLLSVETDKAAIDVEAQDDGIMGKILVGNGAAGVPVGKLIAILAEEGDDLSSLEIPSKESTSASTASASSSTPATPSDAPTPSPATPSATPSAVHSSSHPHHDKPLLPSVLRLLVLNNIEDANVIKGTGHHGVLTKGDVLAYLGKISNPRGSLPEDKPHGNHPANYYTATPKDVKKPVEVQLDGPTIRRMIATGLGTAATPKPASPIAPTPSFSFDSILDDYLPPAKRSTSTPGSAVPPPTAATASGNAFDAFLGL</sequence>
<reference evidence="7 8" key="1">
    <citation type="submission" date="2020-11" db="EMBL/GenBank/DDBJ databases">
        <title>Kefir isolates.</title>
        <authorList>
            <person name="Marcisauskas S."/>
            <person name="Kim Y."/>
            <person name="Blasche S."/>
        </authorList>
    </citation>
    <scope>NUCLEOTIDE SEQUENCE [LARGE SCALE GENOMIC DNA]</scope>
    <source>
        <strain evidence="7 8">KR</strain>
    </source>
</reference>
<comment type="similarity">
    <text evidence="1">Belongs to the 2-oxoacid dehydrogenase family.</text>
</comment>
<dbReference type="PANTHER" id="PTHR23151:SF82">
    <property type="entry name" value="PYRUVATE DEHYDROGENASE COMPLEX PROTEIN X COMPONENT, MITOCHONDRIAL"/>
    <property type="match status" value="1"/>
</dbReference>
<feature type="domain" description="Peripheral subunit-binding (PSBD)" evidence="6">
    <location>
        <begin position="133"/>
        <end position="171"/>
    </location>
</feature>
<dbReference type="FunFam" id="2.40.50.100:FF:000010">
    <property type="entry name" value="Acetyltransferase component of pyruvate dehydrogenase complex"/>
    <property type="match status" value="1"/>
</dbReference>
<dbReference type="GO" id="GO:0006086">
    <property type="term" value="P:pyruvate decarboxylation to acetyl-CoA"/>
    <property type="evidence" value="ECO:0007669"/>
    <property type="project" value="InterPro"/>
</dbReference>
<dbReference type="Gene3D" id="2.40.50.100">
    <property type="match status" value="1"/>
</dbReference>
<dbReference type="InterPro" id="IPR000089">
    <property type="entry name" value="Biotin_lipoyl"/>
</dbReference>
<feature type="region of interest" description="Disordered" evidence="4">
    <location>
        <begin position="178"/>
        <end position="197"/>
    </location>
</feature>
<feature type="domain" description="Lipoyl-binding" evidence="5">
    <location>
        <begin position="1"/>
        <end position="72"/>
    </location>
</feature>
<dbReference type="CDD" id="cd06849">
    <property type="entry name" value="lipoyl_domain"/>
    <property type="match status" value="1"/>
</dbReference>
<organism evidence="7 8">
    <name type="scientific">Rhodotorula mucilaginosa</name>
    <name type="common">Yeast</name>
    <name type="synonym">Rhodotorula rubra</name>
    <dbReference type="NCBI Taxonomy" id="5537"/>
    <lineage>
        <taxon>Eukaryota</taxon>
        <taxon>Fungi</taxon>
        <taxon>Dikarya</taxon>
        <taxon>Basidiomycota</taxon>
        <taxon>Pucciniomycotina</taxon>
        <taxon>Microbotryomycetes</taxon>
        <taxon>Sporidiobolales</taxon>
        <taxon>Sporidiobolaceae</taxon>
        <taxon>Rhodotorula</taxon>
    </lineage>
</organism>
<dbReference type="PROSITE" id="PS50968">
    <property type="entry name" value="BIOTINYL_LIPOYL"/>
    <property type="match status" value="1"/>
</dbReference>
<dbReference type="GO" id="GO:0004742">
    <property type="term" value="F:dihydrolipoyllysine-residue acetyltransferase activity"/>
    <property type="evidence" value="ECO:0007669"/>
    <property type="project" value="TreeGrafter"/>
</dbReference>
<feature type="region of interest" description="Disordered" evidence="4">
    <location>
        <begin position="252"/>
        <end position="275"/>
    </location>
</feature>
<dbReference type="EMBL" id="PUHQ01000098">
    <property type="protein sequence ID" value="KAG0656419.1"/>
    <property type="molecule type" value="Genomic_DNA"/>
</dbReference>
<dbReference type="Pfam" id="PF00364">
    <property type="entry name" value="Biotin_lipoyl"/>
    <property type="match status" value="1"/>
</dbReference>
<dbReference type="AlphaFoldDB" id="A0A9P7B3F2"/>
<evidence type="ECO:0000256" key="4">
    <source>
        <dbReference type="SAM" id="MobiDB-lite"/>
    </source>
</evidence>
<accession>A0A9P7B3F2</accession>
<feature type="region of interest" description="Disordered" evidence="4">
    <location>
        <begin position="81"/>
        <end position="132"/>
    </location>
</feature>
<evidence type="ECO:0000313" key="8">
    <source>
        <dbReference type="Proteomes" id="UP000777482"/>
    </source>
</evidence>
<dbReference type="Proteomes" id="UP000777482">
    <property type="component" value="Unassembled WGS sequence"/>
</dbReference>
<protein>
    <recommendedName>
        <fullName evidence="9">Single hybrid motif-containing protein</fullName>
    </recommendedName>
</protein>
<evidence type="ECO:0000259" key="5">
    <source>
        <dbReference type="PROSITE" id="PS50968"/>
    </source>
</evidence>
<dbReference type="PROSITE" id="PS00189">
    <property type="entry name" value="LIPOYL"/>
    <property type="match status" value="1"/>
</dbReference>
<dbReference type="Gene3D" id="4.10.320.10">
    <property type="entry name" value="E3-binding domain"/>
    <property type="match status" value="1"/>
</dbReference>
<dbReference type="PANTHER" id="PTHR23151">
    <property type="entry name" value="DIHYDROLIPOAMIDE ACETYL/SUCCINYL-TRANSFERASE-RELATED"/>
    <property type="match status" value="1"/>
</dbReference>
<keyword evidence="3" id="KW-0809">Transit peptide</keyword>
<evidence type="ECO:0000256" key="3">
    <source>
        <dbReference type="ARBA" id="ARBA00022946"/>
    </source>
</evidence>
<evidence type="ECO:0000259" key="6">
    <source>
        <dbReference type="PROSITE" id="PS51826"/>
    </source>
</evidence>
<dbReference type="InterPro" id="IPR003016">
    <property type="entry name" value="2-oxoA_DH_lipoyl-BS"/>
</dbReference>
<keyword evidence="2" id="KW-0450">Lipoyl</keyword>
<evidence type="ECO:0000256" key="1">
    <source>
        <dbReference type="ARBA" id="ARBA00007317"/>
    </source>
</evidence>
<keyword evidence="8" id="KW-1185">Reference proteome</keyword>
<evidence type="ECO:0000256" key="2">
    <source>
        <dbReference type="ARBA" id="ARBA00022823"/>
    </source>
</evidence>
<dbReference type="GO" id="GO:0045254">
    <property type="term" value="C:pyruvate dehydrogenase complex"/>
    <property type="evidence" value="ECO:0007669"/>
    <property type="project" value="InterPro"/>
</dbReference>
<name>A0A9P7B3F2_RHOMI</name>